<dbReference type="Pfam" id="PF06996">
    <property type="entry name" value="T6SS_TssG"/>
    <property type="match status" value="1"/>
</dbReference>
<organism evidence="2">
    <name type="scientific">Serratia fonticola</name>
    <dbReference type="NCBI Taxonomy" id="47917"/>
    <lineage>
        <taxon>Bacteria</taxon>
        <taxon>Pseudomonadati</taxon>
        <taxon>Pseudomonadota</taxon>
        <taxon>Gammaproteobacteria</taxon>
        <taxon>Enterobacterales</taxon>
        <taxon>Yersiniaceae</taxon>
        <taxon>Serratia</taxon>
    </lineage>
</organism>
<dbReference type="PANTHER" id="PTHR35564">
    <property type="match status" value="1"/>
</dbReference>
<gene>
    <name evidence="2" type="ORF">NCTC12965_00218</name>
</gene>
<sequence length="210" mass="22949">MIALETSARGQFELEVSFLGLHGSQSPLPGYYLDSLAWEDAQNENRLTDFLNVFNHRLLMLLHQIWRKYRYYICFDEGGNDDVSQRMFALVGLSNEAIRKKTAHPPRQNAGLCRLAGQPWACPGSDLQPGGALFQPGGCDAAKVAVAQGQNRPGAAKSPGRQGEGQRPEIPGGNRCWRQFLAGIAGGGSQRQISVVPQPTDARTVLVIFT</sequence>
<accession>A0A4U9TCW3</accession>
<proteinExistence type="predicted"/>
<feature type="region of interest" description="Disordered" evidence="1">
    <location>
        <begin position="150"/>
        <end position="172"/>
    </location>
</feature>
<dbReference type="EMBL" id="CABEEZ010000013">
    <property type="protein sequence ID" value="VTR16337.1"/>
    <property type="molecule type" value="Genomic_DNA"/>
</dbReference>
<reference evidence="2" key="1">
    <citation type="submission" date="2019-05" db="EMBL/GenBank/DDBJ databases">
        <authorList>
            <consortium name="Pathogen Informatics"/>
        </authorList>
    </citation>
    <scope>NUCLEOTIDE SEQUENCE [LARGE SCALE GENOMIC DNA]</scope>
    <source>
        <strain evidence="2">NCTC12965</strain>
    </source>
</reference>
<evidence type="ECO:0000313" key="2">
    <source>
        <dbReference type="EMBL" id="VTR16337.1"/>
    </source>
</evidence>
<name>A0A4U9TCW3_SERFO</name>
<dbReference type="AlphaFoldDB" id="A0A4U9TCW3"/>
<dbReference type="PANTHER" id="PTHR35564:SF3">
    <property type="entry name" value="TYPE VI SECRETION SYSTEM BASEPLATE SUBUNIT TSSG"/>
    <property type="match status" value="1"/>
</dbReference>
<evidence type="ECO:0000256" key="1">
    <source>
        <dbReference type="SAM" id="MobiDB-lite"/>
    </source>
</evidence>
<dbReference type="InterPro" id="IPR010732">
    <property type="entry name" value="T6SS_TssG-like"/>
</dbReference>
<protein>
    <submittedName>
        <fullName evidence="2">Uncharacterized protein conserved in bacteria</fullName>
    </submittedName>
</protein>